<feature type="chain" id="PRO_5045068530" evidence="4">
    <location>
        <begin position="30"/>
        <end position="1143"/>
    </location>
</feature>
<evidence type="ECO:0000256" key="1">
    <source>
        <dbReference type="ARBA" id="ARBA00022737"/>
    </source>
</evidence>
<dbReference type="InterPro" id="IPR019734">
    <property type="entry name" value="TPR_rpt"/>
</dbReference>
<accession>A0ABX5TJX9</accession>
<dbReference type="SMART" id="SM00028">
    <property type="entry name" value="TPR"/>
    <property type="match status" value="5"/>
</dbReference>
<feature type="domain" description="Cds6 C-terminal" evidence="5">
    <location>
        <begin position="669"/>
        <end position="769"/>
    </location>
</feature>
<evidence type="ECO:0000313" key="7">
    <source>
        <dbReference type="Proteomes" id="UP000298805"/>
    </source>
</evidence>
<gene>
    <name evidence="6" type="ORF">C6V80_07825</name>
</gene>
<evidence type="ECO:0000256" key="3">
    <source>
        <dbReference type="PROSITE-ProRule" id="PRU00339"/>
    </source>
</evidence>
<dbReference type="Proteomes" id="UP000298805">
    <property type="component" value="Chromosome"/>
</dbReference>
<dbReference type="RefSeq" id="WP_123352800.1">
    <property type="nucleotide sequence ID" value="NZ_CP027432.2"/>
</dbReference>
<reference evidence="6" key="1">
    <citation type="submission" date="2019-06" db="EMBL/GenBank/DDBJ databases">
        <title>A comparative analysis of the Nautiliaceae.</title>
        <authorList>
            <person name="Grosche A."/>
            <person name="Smedile F."/>
            <person name="Vetriani C."/>
        </authorList>
    </citation>
    <scope>NUCLEOTIDE SEQUENCE</scope>
    <source>
        <strain evidence="6">TB6</strain>
    </source>
</reference>
<dbReference type="Pfam" id="PF14559">
    <property type="entry name" value="TPR_19"/>
    <property type="match status" value="1"/>
</dbReference>
<keyword evidence="7" id="KW-1185">Reference proteome</keyword>
<dbReference type="InterPro" id="IPR051012">
    <property type="entry name" value="CellSynth/LPSAsmb/PSIAsmb"/>
</dbReference>
<dbReference type="Gene3D" id="1.25.40.10">
    <property type="entry name" value="Tetratricopeptide repeat domain"/>
    <property type="match status" value="4"/>
</dbReference>
<dbReference type="PANTHER" id="PTHR45586:SF1">
    <property type="entry name" value="LIPOPOLYSACCHARIDE ASSEMBLY PROTEIN B"/>
    <property type="match status" value="1"/>
</dbReference>
<dbReference type="InterPro" id="IPR011990">
    <property type="entry name" value="TPR-like_helical_dom_sf"/>
</dbReference>
<protein>
    <submittedName>
        <fullName evidence="6">Tetratricopeptide repeat protein</fullName>
    </submittedName>
</protein>
<dbReference type="Pfam" id="PF13432">
    <property type="entry name" value="TPR_16"/>
    <property type="match status" value="2"/>
</dbReference>
<dbReference type="SUPFAM" id="SSF54427">
    <property type="entry name" value="NTF2-like"/>
    <property type="match status" value="1"/>
</dbReference>
<dbReference type="InterPro" id="IPR032710">
    <property type="entry name" value="NTF2-like_dom_sf"/>
</dbReference>
<evidence type="ECO:0000256" key="2">
    <source>
        <dbReference type="ARBA" id="ARBA00022803"/>
    </source>
</evidence>
<dbReference type="PROSITE" id="PS50005">
    <property type="entry name" value="TPR"/>
    <property type="match status" value="3"/>
</dbReference>
<evidence type="ECO:0000259" key="5">
    <source>
        <dbReference type="Pfam" id="PF24125"/>
    </source>
</evidence>
<name>A0ABX5TJX9_9BACT</name>
<keyword evidence="2 3" id="KW-0802">TPR repeat</keyword>
<keyword evidence="1" id="KW-0677">Repeat</keyword>
<dbReference type="SUPFAM" id="SSF48452">
    <property type="entry name" value="TPR-like"/>
    <property type="match status" value="3"/>
</dbReference>
<organism evidence="6 7">
    <name type="scientific">Caminibacter pacificus</name>
    <dbReference type="NCBI Taxonomy" id="1424653"/>
    <lineage>
        <taxon>Bacteria</taxon>
        <taxon>Pseudomonadati</taxon>
        <taxon>Campylobacterota</taxon>
        <taxon>Epsilonproteobacteria</taxon>
        <taxon>Nautiliales</taxon>
        <taxon>Nautiliaceae</taxon>
        <taxon>Caminibacter</taxon>
    </lineage>
</organism>
<feature type="repeat" description="TPR" evidence="3">
    <location>
        <begin position="365"/>
        <end position="398"/>
    </location>
</feature>
<proteinExistence type="predicted"/>
<feature type="repeat" description="TPR" evidence="3">
    <location>
        <begin position="430"/>
        <end position="463"/>
    </location>
</feature>
<dbReference type="InterPro" id="IPR056203">
    <property type="entry name" value="Cds6_C"/>
</dbReference>
<dbReference type="Pfam" id="PF24125">
    <property type="entry name" value="Cds6_C"/>
    <property type="match status" value="1"/>
</dbReference>
<feature type="repeat" description="TPR" evidence="3">
    <location>
        <begin position="45"/>
        <end position="78"/>
    </location>
</feature>
<dbReference type="PANTHER" id="PTHR45586">
    <property type="entry name" value="TPR REPEAT-CONTAINING PROTEIN PA4667"/>
    <property type="match status" value="1"/>
</dbReference>
<dbReference type="EMBL" id="CP027432">
    <property type="protein sequence ID" value="QCI28878.2"/>
    <property type="molecule type" value="Genomic_DNA"/>
</dbReference>
<sequence>MERKRDLQMKKSILILLACSLLFSQELQIDVTSLQQYIKQHPQDIKNRLILASYYTKKLELQKAKKIIEEILKLDPKNKKAKELLHNIEILKNAQEYKKYFSAPNEYISSLYEKNDYKNLMNFFEYYTKLNGYENLNDDSIFKVARVYMWEGKYDKSLNVLKHAKNKKTIDYYEITAYDLYYLGDPKAEKYLKTLYNSTGNIEYAKKLLDFYLINRDIQNAKKLLLSLSHTTKNKKLIKEYQQKIAKIQKEYIDSLYQKYKDNPTFDNLKPLILAIYNTDKQKAYKLLQEYIKNNPADNKAKIFFAQILTWDGDTVKALKYLKEFQNNIKAKLLIGKILAWQGDYEKAIIYLSDVYDHGNPEEKYEALKMLGFIAMWKNENQKAKEIFQKLLKQNPNDEEVKEALMILNGNIKPVIAKYEKLLKKDPGNEQYILKLADLYYMDKNYQKAAYYYEKYLQLHPEKIEIYKTLGDIYLELKNYYKGFGDWEYYANYKNTKEAYLELAQRYYWNGFNKEALKVLDELLKRYPNFKKAAILKAKILKINPRFVDSSSAATIDEYFNNRAKKLLVYGDRAYFNNLYATAKDYYHEYLSLNPDDYDVREKYAYTLEKTGDYANAAGEFFLLMWAKKTPLIEYHYAYNLQKSGKIQEAKKIYEKLLSSLPKPLPPKLKAFIEDWKKAWEGMNFEKYAKFYDKKISNNTYWRLRKQNIFKNAGFISVGIYNPLLIKKEGDVYVVRFYQVYASQKRKDKGYKTLWIKCKNGVCKIIKEKWEAGEYTPYNPNNSLEKYIKENLNKIKKKQTPKLEVVPTINKTKENTTKETKKYTKNTEKIALAPGLKKRIKPQNEVLNISELKVVKLTPKTITINEYQQKALPWQIDIDYDYFSDNQNTTMHTLGAKFYKNNDFYSVFALFKWYHLKEKGTKNASLAGIGYKNDKFTADIFYDTSTKKSIGFDFHTKVNDFNLFINKHNMVYSRRTVCSTNHTKIKTEITKYTQLDALRGLWWSLAYEKVDDNNNVITPQIDYDFYGFKNKKFTGTFYFSGWYQFNSKTTTCYYSPKKTDSNIVGVKLNKNLNKNLKAHMQGGIGYSFWDKTYLYSLKGYVKTINYKTFFSKLGCEISNSSTSSVTTKGYQSIECIWELSKKW</sequence>
<keyword evidence="4" id="KW-0732">Signal</keyword>
<evidence type="ECO:0000313" key="6">
    <source>
        <dbReference type="EMBL" id="QCI28878.2"/>
    </source>
</evidence>
<evidence type="ECO:0000256" key="4">
    <source>
        <dbReference type="SAM" id="SignalP"/>
    </source>
</evidence>
<feature type="signal peptide" evidence="4">
    <location>
        <begin position="1"/>
        <end position="29"/>
    </location>
</feature>